<dbReference type="SUPFAM" id="SSF51197">
    <property type="entry name" value="Clavaminate synthase-like"/>
    <property type="match status" value="1"/>
</dbReference>
<protein>
    <submittedName>
        <fullName evidence="8">1-aminocyclopropane-1-carboxylate oxidase-like protein 1-like</fullName>
    </submittedName>
</protein>
<dbReference type="FunFam" id="2.60.120.330:FF:000005">
    <property type="entry name" value="1-aminocyclopropane-1-carboxylate oxidase homolog 1"/>
    <property type="match status" value="1"/>
</dbReference>
<dbReference type="Gene3D" id="2.60.120.330">
    <property type="entry name" value="B-lactam Antibiotic, Isopenicillin N Synthase, Chain"/>
    <property type="match status" value="1"/>
</dbReference>
<keyword evidence="4 6" id="KW-0560">Oxidoreductase</keyword>
<dbReference type="Proteomes" id="UP000634136">
    <property type="component" value="Unassembled WGS sequence"/>
</dbReference>
<evidence type="ECO:0000256" key="1">
    <source>
        <dbReference type="ARBA" id="ARBA00001962"/>
    </source>
</evidence>
<dbReference type="GO" id="GO:0051213">
    <property type="term" value="F:dioxygenase activity"/>
    <property type="evidence" value="ECO:0007669"/>
    <property type="project" value="UniProtKB-ARBA"/>
</dbReference>
<dbReference type="PROSITE" id="PS51471">
    <property type="entry name" value="FE2OG_OXY"/>
    <property type="match status" value="1"/>
</dbReference>
<keyword evidence="5 6" id="KW-0408">Iron</keyword>
<sequence length="371" mass="41872">MVITNPASGTSNYDRKTEVKAFDDSKAGVKGLLDSGITNIPRMFHSPNLNPSHESSPSNSNLSIPIIDLQHINNNSHLRAQVIDQIGSTCHHWGFFQIINHGIPIRVLDEMVNGIRRFHDQDTEVRKQYYSRDSNRKVSYVSNFHLYRDQAANWRDTLGFKMGPDPPKPEEMPQVCREIVIEYSEKVRELGFTMLELLSEALGLKPTFLKEMDCGEGLLVLSHYYPPCPEPELTMGTTNHTDTNFITILLQDQMGGLQVLHQDQWLNVPPMHGALVVNVGDLLQLITNDKFISVYHRVLARKIGPRISVASFFVKFDGGSNGGESKVYGPIKQLLSEKNPAIYRDTSMKEFLTHYYAKGLDGNSSLNPFKI</sequence>
<name>A0A834X4R6_9FABA</name>
<dbReference type="OrthoDB" id="288590at2759"/>
<dbReference type="InterPro" id="IPR027443">
    <property type="entry name" value="IPNS-like_sf"/>
</dbReference>
<evidence type="ECO:0000256" key="6">
    <source>
        <dbReference type="RuleBase" id="RU003682"/>
    </source>
</evidence>
<dbReference type="InterPro" id="IPR026992">
    <property type="entry name" value="DIOX_N"/>
</dbReference>
<evidence type="ECO:0000313" key="9">
    <source>
        <dbReference type="Proteomes" id="UP000634136"/>
    </source>
</evidence>
<accession>A0A834X4R6</accession>
<dbReference type="Pfam" id="PF14226">
    <property type="entry name" value="DIOX_N"/>
    <property type="match status" value="1"/>
</dbReference>
<dbReference type="Pfam" id="PF03171">
    <property type="entry name" value="2OG-FeII_Oxy"/>
    <property type="match status" value="1"/>
</dbReference>
<evidence type="ECO:0000256" key="3">
    <source>
        <dbReference type="ARBA" id="ARBA00022723"/>
    </source>
</evidence>
<organism evidence="8 9">
    <name type="scientific">Senna tora</name>
    <dbReference type="NCBI Taxonomy" id="362788"/>
    <lineage>
        <taxon>Eukaryota</taxon>
        <taxon>Viridiplantae</taxon>
        <taxon>Streptophyta</taxon>
        <taxon>Embryophyta</taxon>
        <taxon>Tracheophyta</taxon>
        <taxon>Spermatophyta</taxon>
        <taxon>Magnoliopsida</taxon>
        <taxon>eudicotyledons</taxon>
        <taxon>Gunneridae</taxon>
        <taxon>Pentapetalae</taxon>
        <taxon>rosids</taxon>
        <taxon>fabids</taxon>
        <taxon>Fabales</taxon>
        <taxon>Fabaceae</taxon>
        <taxon>Caesalpinioideae</taxon>
        <taxon>Cassia clade</taxon>
        <taxon>Senna</taxon>
    </lineage>
</organism>
<keyword evidence="9" id="KW-1185">Reference proteome</keyword>
<dbReference type="PANTHER" id="PTHR10209">
    <property type="entry name" value="OXIDOREDUCTASE, 2OG-FE II OXYGENASE FAMILY PROTEIN"/>
    <property type="match status" value="1"/>
</dbReference>
<dbReference type="InterPro" id="IPR044861">
    <property type="entry name" value="IPNS-like_FE2OG_OXY"/>
</dbReference>
<proteinExistence type="inferred from homology"/>
<evidence type="ECO:0000256" key="4">
    <source>
        <dbReference type="ARBA" id="ARBA00023002"/>
    </source>
</evidence>
<comment type="cofactor">
    <cofactor evidence="1">
        <name>Fe cation</name>
        <dbReference type="ChEBI" id="CHEBI:24875"/>
    </cofactor>
</comment>
<dbReference type="InterPro" id="IPR005123">
    <property type="entry name" value="Oxoglu/Fe-dep_dioxygenase_dom"/>
</dbReference>
<comment type="caution">
    <text evidence="8">The sequence shown here is derived from an EMBL/GenBank/DDBJ whole genome shotgun (WGS) entry which is preliminary data.</text>
</comment>
<feature type="domain" description="Fe2OG dioxygenase" evidence="7">
    <location>
        <begin position="214"/>
        <end position="315"/>
    </location>
</feature>
<comment type="similarity">
    <text evidence="2 6">Belongs to the iron/ascorbate-dependent oxidoreductase family.</text>
</comment>
<keyword evidence="3 6" id="KW-0479">Metal-binding</keyword>
<reference evidence="8" key="1">
    <citation type="submission" date="2020-09" db="EMBL/GenBank/DDBJ databases">
        <title>Genome-Enabled Discovery of Anthraquinone Biosynthesis in Senna tora.</title>
        <authorList>
            <person name="Kang S.-H."/>
            <person name="Pandey R.P."/>
            <person name="Lee C.-M."/>
            <person name="Sim J.-S."/>
            <person name="Jeong J.-T."/>
            <person name="Choi B.-S."/>
            <person name="Jung M."/>
            <person name="Ginzburg D."/>
            <person name="Zhao K."/>
            <person name="Won S.Y."/>
            <person name="Oh T.-J."/>
            <person name="Yu Y."/>
            <person name="Kim N.-H."/>
            <person name="Lee O.R."/>
            <person name="Lee T.-H."/>
            <person name="Bashyal P."/>
            <person name="Kim T.-S."/>
            <person name="Lee W.-H."/>
            <person name="Kawkins C."/>
            <person name="Kim C.-K."/>
            <person name="Kim J.S."/>
            <person name="Ahn B.O."/>
            <person name="Rhee S.Y."/>
            <person name="Sohng J.K."/>
        </authorList>
    </citation>
    <scope>NUCLEOTIDE SEQUENCE</scope>
    <source>
        <tissue evidence="8">Leaf</tissue>
    </source>
</reference>
<dbReference type="PANTHER" id="PTHR10209:SF797">
    <property type="entry name" value="OXIDASE, PUTATIVE-RELATED"/>
    <property type="match status" value="1"/>
</dbReference>
<evidence type="ECO:0000256" key="5">
    <source>
        <dbReference type="ARBA" id="ARBA00023004"/>
    </source>
</evidence>
<evidence type="ECO:0000259" key="7">
    <source>
        <dbReference type="PROSITE" id="PS51471"/>
    </source>
</evidence>
<dbReference type="EMBL" id="JAAIUW010000003">
    <property type="protein sequence ID" value="KAF7837745.1"/>
    <property type="molecule type" value="Genomic_DNA"/>
</dbReference>
<evidence type="ECO:0000313" key="8">
    <source>
        <dbReference type="EMBL" id="KAF7837745.1"/>
    </source>
</evidence>
<gene>
    <name evidence="8" type="ORF">G2W53_006227</name>
</gene>
<dbReference type="AlphaFoldDB" id="A0A834X4R6"/>
<evidence type="ECO:0000256" key="2">
    <source>
        <dbReference type="ARBA" id="ARBA00008056"/>
    </source>
</evidence>
<dbReference type="GO" id="GO:0046872">
    <property type="term" value="F:metal ion binding"/>
    <property type="evidence" value="ECO:0007669"/>
    <property type="project" value="UniProtKB-KW"/>
</dbReference>